<dbReference type="GO" id="GO:0000287">
    <property type="term" value="F:magnesium ion binding"/>
    <property type="evidence" value="ECO:0007669"/>
    <property type="project" value="InterPro"/>
</dbReference>
<dbReference type="Proteomes" id="UP000018291">
    <property type="component" value="Unassembled WGS sequence"/>
</dbReference>
<evidence type="ECO:0000313" key="3">
    <source>
        <dbReference type="EMBL" id="CCM61956.1"/>
    </source>
</evidence>
<organism evidence="3 4">
    <name type="scientific">Candidatus Neomicrothrix parvicella RN1</name>
    <dbReference type="NCBI Taxonomy" id="1229780"/>
    <lineage>
        <taxon>Bacteria</taxon>
        <taxon>Bacillati</taxon>
        <taxon>Actinomycetota</taxon>
        <taxon>Acidimicrobiia</taxon>
        <taxon>Acidimicrobiales</taxon>
        <taxon>Microthrixaceae</taxon>
        <taxon>Candidatus Neomicrothrix</taxon>
    </lineage>
</organism>
<dbReference type="eggNOG" id="COG0391">
    <property type="taxonomic scope" value="Bacteria"/>
</dbReference>
<dbReference type="PANTHER" id="PTHR43007:SF1">
    <property type="entry name" value="2-PHOSPHO-L-LACTATE TRANSFERASE"/>
    <property type="match status" value="1"/>
</dbReference>
<dbReference type="EC" id="2.7.8.28" evidence="3"/>
<name>R4YYC9_9ACTN</name>
<accession>R4YYC9</accession>
<dbReference type="InterPro" id="IPR010115">
    <property type="entry name" value="FbiA/CofD"/>
</dbReference>
<proteinExistence type="inferred from homology"/>
<dbReference type="STRING" id="1229780.BN381_10187"/>
<sequence length="295" mass="30836">MVDPSDVAAVVNVGDDTEFHGLTVCPDLDTITYTLAGAVNPDTGWGLAGETWAALGSLRRHARANERADVGWFALGDLDLGTHLWRAHRLAEGARLTEVTAEITRTFGLGLRLLPVTDDPIRTKVTTPDGATLTFQEYFVRERHEVDVASVRFSGAVGARPTPEATIALRDAAAVIIAPSNPVVSVGPVLAVPGITQGLTSRRDTVVAVSPIVGGMALKGPAARLMENLGEEASVVGVARRYAPFARALVIDPIDAHLAGAVGEVGIEPIVAPSIMDTPDHAAALARVCLAGRAL</sequence>
<dbReference type="GO" id="GO:0043743">
    <property type="term" value="F:LPPG:FO 2-phospho-L-lactate transferase activity"/>
    <property type="evidence" value="ECO:0007669"/>
    <property type="project" value="UniProtKB-EC"/>
</dbReference>
<dbReference type="NCBIfam" id="TIGR01819">
    <property type="entry name" value="F420_cofD"/>
    <property type="match status" value="1"/>
</dbReference>
<dbReference type="AlphaFoldDB" id="R4YYC9"/>
<gene>
    <name evidence="3" type="ORF">BN381_10187</name>
</gene>
<dbReference type="SUPFAM" id="SSF142338">
    <property type="entry name" value="CofD-like"/>
    <property type="match status" value="1"/>
</dbReference>
<dbReference type="Gene3D" id="3.40.50.10680">
    <property type="entry name" value="CofD-like domains"/>
    <property type="match status" value="1"/>
</dbReference>
<dbReference type="InterPro" id="IPR002882">
    <property type="entry name" value="CofD"/>
</dbReference>
<evidence type="ECO:0000256" key="1">
    <source>
        <dbReference type="ARBA" id="ARBA00022679"/>
    </source>
</evidence>
<dbReference type="Pfam" id="PF01933">
    <property type="entry name" value="CofD"/>
    <property type="match status" value="1"/>
</dbReference>
<evidence type="ECO:0000256" key="2">
    <source>
        <dbReference type="ARBA" id="ARBA00022842"/>
    </source>
</evidence>
<dbReference type="HAMAP" id="MF_01257">
    <property type="entry name" value="CofD"/>
    <property type="match status" value="1"/>
</dbReference>
<dbReference type="PANTHER" id="PTHR43007">
    <property type="entry name" value="2-PHOSPHO-L-LACTATE TRANSFERASE"/>
    <property type="match status" value="1"/>
</dbReference>
<comment type="caution">
    <text evidence="3">The sequence shown here is derived from an EMBL/GenBank/DDBJ whole genome shotgun (WGS) entry which is preliminary data.</text>
</comment>
<dbReference type="HOGENOM" id="CLU_055795_0_0_11"/>
<protein>
    <submittedName>
        <fullName evidence="3">Putative 2-phospho-L-lactate transferase</fullName>
        <ecNumber evidence="3">2.7.8.28</ecNumber>
    </submittedName>
</protein>
<dbReference type="EMBL" id="CANL01000001">
    <property type="protein sequence ID" value="CCM61956.1"/>
    <property type="molecule type" value="Genomic_DNA"/>
</dbReference>
<dbReference type="Gene3D" id="1.10.8.240">
    <property type="entry name" value="CofD-like domain"/>
    <property type="match status" value="1"/>
</dbReference>
<keyword evidence="1 3" id="KW-0808">Transferase</keyword>
<keyword evidence="4" id="KW-1185">Reference proteome</keyword>
<dbReference type="InterPro" id="IPR038136">
    <property type="entry name" value="CofD-like_dom_sf"/>
</dbReference>
<reference evidence="3 4" key="1">
    <citation type="journal article" date="2013" name="ISME J.">
        <title>Metabolic model for the filamentous 'Candidatus Microthrix parvicella' based on genomic and metagenomic analyses.</title>
        <authorList>
            <person name="Jon McIlroy S."/>
            <person name="Kristiansen R."/>
            <person name="Albertsen M."/>
            <person name="Michael Karst S."/>
            <person name="Rossetti S."/>
            <person name="Lund Nielsen J."/>
            <person name="Tandoi V."/>
            <person name="James Seviour R."/>
            <person name="Nielsen P.H."/>
        </authorList>
    </citation>
    <scope>NUCLEOTIDE SEQUENCE [LARGE SCALE GENOMIC DNA]</scope>
    <source>
        <strain evidence="3 4">RN1</strain>
    </source>
</reference>
<evidence type="ECO:0000313" key="4">
    <source>
        <dbReference type="Proteomes" id="UP000018291"/>
    </source>
</evidence>
<keyword evidence="2" id="KW-0460">Magnesium</keyword>